<dbReference type="RefSeq" id="XP_070883562.1">
    <property type="nucleotide sequence ID" value="XM_071029819.1"/>
</dbReference>
<dbReference type="Proteomes" id="UP001610432">
    <property type="component" value="Unassembled WGS sequence"/>
</dbReference>
<organism evidence="1 2">
    <name type="scientific">Aspergillus lucknowensis</name>
    <dbReference type="NCBI Taxonomy" id="176173"/>
    <lineage>
        <taxon>Eukaryota</taxon>
        <taxon>Fungi</taxon>
        <taxon>Dikarya</taxon>
        <taxon>Ascomycota</taxon>
        <taxon>Pezizomycotina</taxon>
        <taxon>Eurotiomycetes</taxon>
        <taxon>Eurotiomycetidae</taxon>
        <taxon>Eurotiales</taxon>
        <taxon>Aspergillaceae</taxon>
        <taxon>Aspergillus</taxon>
        <taxon>Aspergillus subgen. Nidulantes</taxon>
    </lineage>
</organism>
<protein>
    <submittedName>
        <fullName evidence="1">Uncharacterized protein</fullName>
    </submittedName>
</protein>
<keyword evidence="2" id="KW-1185">Reference proteome</keyword>
<name>A0ABR4LMD7_9EURO</name>
<accession>A0ABR4LMD7</accession>
<comment type="caution">
    <text evidence="1">The sequence shown here is derived from an EMBL/GenBank/DDBJ whole genome shotgun (WGS) entry which is preliminary data.</text>
</comment>
<reference evidence="1 2" key="1">
    <citation type="submission" date="2024-07" db="EMBL/GenBank/DDBJ databases">
        <title>Section-level genome sequencing and comparative genomics of Aspergillus sections Usti and Cavernicolus.</title>
        <authorList>
            <consortium name="Lawrence Berkeley National Laboratory"/>
            <person name="Nybo J.L."/>
            <person name="Vesth T.C."/>
            <person name="Theobald S."/>
            <person name="Frisvad J.C."/>
            <person name="Larsen T.O."/>
            <person name="Kjaerboelling I."/>
            <person name="Rothschild-Mancinelli K."/>
            <person name="Lyhne E.K."/>
            <person name="Kogle M.E."/>
            <person name="Barry K."/>
            <person name="Clum A."/>
            <person name="Na H."/>
            <person name="Ledsgaard L."/>
            <person name="Lin J."/>
            <person name="Lipzen A."/>
            <person name="Kuo A."/>
            <person name="Riley R."/>
            <person name="Mondo S."/>
            <person name="Labutti K."/>
            <person name="Haridas S."/>
            <person name="Pangalinan J."/>
            <person name="Salamov A.A."/>
            <person name="Simmons B.A."/>
            <person name="Magnuson J.K."/>
            <person name="Chen J."/>
            <person name="Drula E."/>
            <person name="Henrissat B."/>
            <person name="Wiebenga A."/>
            <person name="Lubbers R.J."/>
            <person name="Gomes A.C."/>
            <person name="Macurrencykelacurrency M.R."/>
            <person name="Stajich J."/>
            <person name="Grigoriev I.V."/>
            <person name="Mortensen U.H."/>
            <person name="De Vries R.P."/>
            <person name="Baker S.E."/>
            <person name="Andersen M.R."/>
        </authorList>
    </citation>
    <scope>NUCLEOTIDE SEQUENCE [LARGE SCALE GENOMIC DNA]</scope>
    <source>
        <strain evidence="1 2">CBS 449.75</strain>
    </source>
</reference>
<evidence type="ECO:0000313" key="1">
    <source>
        <dbReference type="EMBL" id="KAL2864583.1"/>
    </source>
</evidence>
<sequence>MSLFGSQPAGQLEGYAFTVAGAAYQLDPVFKDRSKPWYVTALSPSSISVEDGLRANPYEGMSHYPEHEKEDPVKALNQTKYVVLGVFPAQDLSDKDYAAKRVRGHAVGYELPDKILQPRDDGSLPLRVVTPVVSDPKVGVKLYVLTNVDRVSGLCYSYTIAQQKVFYFSEYRNAQVNQRNRQTEWNALAARFAKDSAHRQFMDRRHGKSLVVSIETDLINKLKLLSAGIKTIEQRKYQLLCSDILKTITRLEVDDSPAEVTVERFFDGNFTMDFGHQDAVALVAELQQFWIGVPGLSPTLLIKVRDALVSSRLCVELRYAREFIVHTLSRFEDFPNQNPVDTVTRVYNVIKAAGIARDARTSSTLFASRNEQIAALAADIEWLESLKDTVIAQSDRISAFYGRQASPAFIEEVYAQLPNALTKDERRLVYDQGLAFVCSQAEKDTLALVKHIDEYLQLKKSIGKELLAGQES</sequence>
<proteinExistence type="predicted"/>
<evidence type="ECO:0000313" key="2">
    <source>
        <dbReference type="Proteomes" id="UP001610432"/>
    </source>
</evidence>
<dbReference type="GeneID" id="98144891"/>
<dbReference type="EMBL" id="JBFXLQ010000039">
    <property type="protein sequence ID" value="KAL2864583.1"/>
    <property type="molecule type" value="Genomic_DNA"/>
</dbReference>
<gene>
    <name evidence="1" type="ORF">BJX67DRAFT_360911</name>
</gene>